<organism evidence="1">
    <name type="scientific">Bandra megavirus</name>
    <dbReference type="NCBI Taxonomy" id="2071566"/>
    <lineage>
        <taxon>Viruses</taxon>
        <taxon>Varidnaviria</taxon>
        <taxon>Bamfordvirae</taxon>
        <taxon>Nucleocytoviricota</taxon>
        <taxon>Megaviricetes</taxon>
        <taxon>Imitervirales</taxon>
        <taxon>Mimiviridae</taxon>
        <taxon>Megamimivirinae</taxon>
        <taxon>Megavirus</taxon>
    </lineage>
</organism>
<protein>
    <submittedName>
        <fullName evidence="1">Uncharacterized protein</fullName>
    </submittedName>
</protein>
<evidence type="ECO:0000313" key="1">
    <source>
        <dbReference type="EMBL" id="AUV58507.1"/>
    </source>
</evidence>
<name>A0A2K9V8F5_9VIRU</name>
<dbReference type="EMBL" id="MG779344">
    <property type="protein sequence ID" value="AUV58507.1"/>
    <property type="molecule type" value="Genomic_DNA"/>
</dbReference>
<dbReference type="SUPFAM" id="SSF55729">
    <property type="entry name" value="Acyl-CoA N-acyltransferases (Nat)"/>
    <property type="match status" value="1"/>
</dbReference>
<proteinExistence type="predicted"/>
<reference evidence="1" key="1">
    <citation type="submission" date="2018-01" db="EMBL/GenBank/DDBJ databases">
        <title>Draft genome sequence of Bandra megavirus.</title>
        <authorList>
            <person name="Chatterjee A."/>
            <person name="Yadav R."/>
            <person name="Kondabagil K."/>
        </authorList>
    </citation>
    <scope>NUCLEOTIDE SEQUENCE</scope>
    <source>
        <strain evidence="1">KK-1</strain>
    </source>
</reference>
<dbReference type="InterPro" id="IPR016181">
    <property type="entry name" value="Acyl_CoA_acyltransferase"/>
</dbReference>
<sequence>MDIENILSEEKLILSNNAVCDLVSDNYAQNNQISDNQISDNQISDNQISDNQISDNQISDKILDDQIPDEIPNNISDNQISDKILDNQTLDDQVFNKIKKSVSFFEYDFIDITKNDLDIYQSNIKLFEYQISPKLNIFGNDHYINHGKDYFSFFRRLGSIYYFMIQYTEKNLLVGTACAILRKYSYCTTNKKINIPFWYLCDLKIDKNHQGKNITIKLFKHMYHKYQLISKRCYLICFENNQAIMKIFNNINLSLRHKFATTNLLIYAVNHSVMTIIEKLFICAYGDISYLSLRGKKDFIIVNQDIPQYFHLQHGKFAEKGEELKNLPEKSVIMFCFPSDCQFESIMNDLKILPVNKAHILSTNMEFFDWHDILTSDI</sequence>
<accession>A0A2K9V8F5</accession>